<dbReference type="AlphaFoldDB" id="A0ABD2X5A2"/>
<name>A0ABD2X5A2_9HYME</name>
<dbReference type="InterPro" id="IPR011333">
    <property type="entry name" value="SKP1/BTB/POZ_sf"/>
</dbReference>
<organism evidence="2 3">
    <name type="scientific">Trichogramma kaykai</name>
    <dbReference type="NCBI Taxonomy" id="54128"/>
    <lineage>
        <taxon>Eukaryota</taxon>
        <taxon>Metazoa</taxon>
        <taxon>Ecdysozoa</taxon>
        <taxon>Arthropoda</taxon>
        <taxon>Hexapoda</taxon>
        <taxon>Insecta</taxon>
        <taxon>Pterygota</taxon>
        <taxon>Neoptera</taxon>
        <taxon>Endopterygota</taxon>
        <taxon>Hymenoptera</taxon>
        <taxon>Apocrita</taxon>
        <taxon>Proctotrupomorpha</taxon>
        <taxon>Chalcidoidea</taxon>
        <taxon>Trichogrammatidae</taxon>
        <taxon>Trichogramma</taxon>
    </lineage>
</organism>
<reference evidence="2 3" key="1">
    <citation type="journal article" date="2024" name="bioRxiv">
        <title>A reference genome for Trichogramma kaykai: A tiny desert-dwelling parasitoid wasp with competing sex-ratio distorters.</title>
        <authorList>
            <person name="Culotta J."/>
            <person name="Lindsey A.R."/>
        </authorList>
    </citation>
    <scope>NUCLEOTIDE SEQUENCE [LARGE SCALE GENOMIC DNA]</scope>
    <source>
        <strain evidence="2 3">KSX58</strain>
    </source>
</reference>
<feature type="domain" description="BTB" evidence="1">
    <location>
        <begin position="57"/>
        <end position="125"/>
    </location>
</feature>
<accession>A0ABD2X5A2</accession>
<dbReference type="Proteomes" id="UP001627154">
    <property type="component" value="Unassembled WGS sequence"/>
</dbReference>
<evidence type="ECO:0000313" key="2">
    <source>
        <dbReference type="EMBL" id="KAL3400390.1"/>
    </source>
</evidence>
<dbReference type="Gene3D" id="6.10.250.3030">
    <property type="match status" value="1"/>
</dbReference>
<dbReference type="SMART" id="SM00225">
    <property type="entry name" value="BTB"/>
    <property type="match status" value="1"/>
</dbReference>
<dbReference type="PANTHER" id="PTHR24413">
    <property type="entry name" value="SPECKLE-TYPE POZ PROTEIN"/>
    <property type="match status" value="1"/>
</dbReference>
<dbReference type="Pfam" id="PF00651">
    <property type="entry name" value="BTB"/>
    <property type="match status" value="1"/>
</dbReference>
<proteinExistence type="predicted"/>
<dbReference type="EMBL" id="JBJJXI010000051">
    <property type="protein sequence ID" value="KAL3400390.1"/>
    <property type="molecule type" value="Genomic_DNA"/>
</dbReference>
<evidence type="ECO:0000313" key="3">
    <source>
        <dbReference type="Proteomes" id="UP001627154"/>
    </source>
</evidence>
<dbReference type="InterPro" id="IPR000210">
    <property type="entry name" value="BTB/POZ_dom"/>
</dbReference>
<gene>
    <name evidence="2" type="ORF">TKK_006256</name>
</gene>
<dbReference type="SUPFAM" id="SSF54695">
    <property type="entry name" value="POZ domain"/>
    <property type="match status" value="1"/>
</dbReference>
<comment type="caution">
    <text evidence="2">The sequence shown here is derived from an EMBL/GenBank/DDBJ whole genome shotgun (WGS) entry which is preliminary data.</text>
</comment>
<evidence type="ECO:0000259" key="1">
    <source>
        <dbReference type="PROSITE" id="PS50097"/>
    </source>
</evidence>
<sequence>MAKIDQLISSENTLTIQCELEVFKEYKSSLKSDNINSADQLNNKINLDSLFLSQEFSDFKLITSDENDIPAHKIILALASPVFRAMFTHDMLENKSHFVEITDTPYNILVEMLRFIYTGDIVSTKVDIVLEILAVADKYQVDSLKIKCGKVLCDALTTDNAVKILMAAHKHQAKYLEDEVIKFIITQTQLLSNSEKMKKIDDLDVWANLMQVVVKSHKNLS</sequence>
<protein>
    <recommendedName>
        <fullName evidence="1">BTB domain-containing protein</fullName>
    </recommendedName>
</protein>
<dbReference type="Gene3D" id="3.30.710.10">
    <property type="entry name" value="Potassium Channel Kv1.1, Chain A"/>
    <property type="match status" value="1"/>
</dbReference>
<dbReference type="PROSITE" id="PS50097">
    <property type="entry name" value="BTB"/>
    <property type="match status" value="1"/>
</dbReference>
<keyword evidence="3" id="KW-1185">Reference proteome</keyword>
<dbReference type="FunFam" id="3.30.710.10:FF:000159">
    <property type="entry name" value="Speckle-type POZ protein B"/>
    <property type="match status" value="1"/>
</dbReference>